<dbReference type="OrthoDB" id="9804751at2"/>
<evidence type="ECO:0000313" key="3">
    <source>
        <dbReference type="EMBL" id="QAA34099.1"/>
    </source>
</evidence>
<dbReference type="InterPro" id="IPR052340">
    <property type="entry name" value="RNase_Y/CdgJ"/>
</dbReference>
<dbReference type="Gene3D" id="1.10.3210.10">
    <property type="entry name" value="Hypothetical protein af1432"/>
    <property type="match status" value="1"/>
</dbReference>
<dbReference type="PANTHER" id="PTHR33525">
    <property type="match status" value="1"/>
</dbReference>
<dbReference type="EMBL" id="CP025746">
    <property type="protein sequence ID" value="QAA34099.1"/>
    <property type="molecule type" value="Genomic_DNA"/>
</dbReference>
<gene>
    <name evidence="3" type="ORF">C1I91_22085</name>
</gene>
<evidence type="ECO:0000259" key="2">
    <source>
        <dbReference type="PROSITE" id="PS51833"/>
    </source>
</evidence>
<dbReference type="Gene3D" id="3.20.20.450">
    <property type="entry name" value="EAL domain"/>
    <property type="match status" value="1"/>
</dbReference>
<dbReference type="Pfam" id="PF08668">
    <property type="entry name" value="HDOD"/>
    <property type="match status" value="1"/>
</dbReference>
<evidence type="ECO:0008006" key="5">
    <source>
        <dbReference type="Google" id="ProtNLM"/>
    </source>
</evidence>
<dbReference type="PANTHER" id="PTHR33525:SF4">
    <property type="entry name" value="CYCLIC DI-GMP PHOSPHODIESTERASE CDGJ"/>
    <property type="match status" value="1"/>
</dbReference>
<dbReference type="PROSITE" id="PS50883">
    <property type="entry name" value="EAL"/>
    <property type="match status" value="1"/>
</dbReference>
<reference evidence="3 4" key="1">
    <citation type="submission" date="2018-01" db="EMBL/GenBank/DDBJ databases">
        <title>Genome Sequencing and Assembly of Anaerobacter polyendosporus strain CT4.</title>
        <authorList>
            <person name="Tachaapaikoon C."/>
            <person name="Sutheeworapong S."/>
            <person name="Jenjaroenpun P."/>
            <person name="Wongsurawat T."/>
            <person name="Nookeaw I."/>
            <person name="Cheawchanlertfa P."/>
            <person name="Kosugi A."/>
            <person name="Cheevadhanarak S."/>
            <person name="Ratanakhanokchai K."/>
        </authorList>
    </citation>
    <scope>NUCLEOTIDE SEQUENCE [LARGE SCALE GENOMIC DNA]</scope>
    <source>
        <strain evidence="3 4">CT4</strain>
    </source>
</reference>
<evidence type="ECO:0000313" key="4">
    <source>
        <dbReference type="Proteomes" id="UP000286268"/>
    </source>
</evidence>
<protein>
    <recommendedName>
        <fullName evidence="5">Diguanylate phosphodiesterase</fullName>
    </recommendedName>
</protein>
<organism evidence="3 4">
    <name type="scientific">Clostridium manihotivorum</name>
    <dbReference type="NCBI Taxonomy" id="2320868"/>
    <lineage>
        <taxon>Bacteria</taxon>
        <taxon>Bacillati</taxon>
        <taxon>Bacillota</taxon>
        <taxon>Clostridia</taxon>
        <taxon>Eubacteriales</taxon>
        <taxon>Clostridiaceae</taxon>
        <taxon>Clostridium</taxon>
    </lineage>
</organism>
<evidence type="ECO:0000259" key="1">
    <source>
        <dbReference type="PROSITE" id="PS50883"/>
    </source>
</evidence>
<sequence>MEIFIARQPIFNRNKRVFGYELLYRNSNVNRFANIDGDIATRKLLSNAAVLELDKITEGKKAFINFTKNTLIEELPTLLPKETVVVEILEDVELTDDVITACKKLKSKGYTIAVDDFANERDVTPLIGMLDIVKVDFSLTTEEQQKEICSTFKKLGIKVLAEKVENSIDFEKALDVGYDYFQGFFFSKPKIISGKHSPVASTSFIIFMRELKKSDVSLESLEQFIIRDASLSYKLIKYINSASFGIPNRIKSVRQAITLLGIKELEKWVILLSFNLFTDPDYEELSKNAMVRAHFCEALCEAIGNNLAASAFMVGLFSHLDVVLSTDMETLLEELPVDEEIKRALIKKDNFLYEILDISISYENMDVDKLMLFTEKHNIAIEKLSNIYIDSLEWVGSMNE</sequence>
<dbReference type="RefSeq" id="WP_128214821.1">
    <property type="nucleotide sequence ID" value="NZ_CP025746.1"/>
</dbReference>
<feature type="domain" description="HDOD" evidence="2">
    <location>
        <begin position="197"/>
        <end position="383"/>
    </location>
</feature>
<dbReference type="InterPro" id="IPR014408">
    <property type="entry name" value="dGMP_Pdiesterase_EAL/HD-GYP"/>
</dbReference>
<name>A0A410DYD1_9CLOT</name>
<dbReference type="AlphaFoldDB" id="A0A410DYD1"/>
<accession>A0A410DYD1</accession>
<feature type="domain" description="EAL" evidence="1">
    <location>
        <begin position="1"/>
        <end position="203"/>
    </location>
</feature>
<proteinExistence type="predicted"/>
<dbReference type="SMART" id="SM00052">
    <property type="entry name" value="EAL"/>
    <property type="match status" value="1"/>
</dbReference>
<dbReference type="PIRSF" id="PIRSF003180">
    <property type="entry name" value="DiGMPpdiest_YuxH"/>
    <property type="match status" value="1"/>
</dbReference>
<dbReference type="KEGG" id="cmah:C1I91_22085"/>
<dbReference type="InterPro" id="IPR001633">
    <property type="entry name" value="EAL_dom"/>
</dbReference>
<dbReference type="SUPFAM" id="SSF141868">
    <property type="entry name" value="EAL domain-like"/>
    <property type="match status" value="1"/>
</dbReference>
<keyword evidence="4" id="KW-1185">Reference proteome</keyword>
<dbReference type="PROSITE" id="PS51833">
    <property type="entry name" value="HDOD"/>
    <property type="match status" value="1"/>
</dbReference>
<dbReference type="SUPFAM" id="SSF109604">
    <property type="entry name" value="HD-domain/PDEase-like"/>
    <property type="match status" value="1"/>
</dbReference>
<dbReference type="Pfam" id="PF00563">
    <property type="entry name" value="EAL"/>
    <property type="match status" value="1"/>
</dbReference>
<dbReference type="Proteomes" id="UP000286268">
    <property type="component" value="Chromosome"/>
</dbReference>
<dbReference type="InterPro" id="IPR035919">
    <property type="entry name" value="EAL_sf"/>
</dbReference>
<dbReference type="InterPro" id="IPR013976">
    <property type="entry name" value="HDOD"/>
</dbReference>